<sequence>MDYLSLFRMPTPVKITGRSSSITNAFINSIIPVVPPSEEEVKQALEILGMTPDTFQCAYCGSVASEWDHLRPLVKDKKPTGYISEIHNLVPSCGKCNQSKGNKEWKTWMLSNAKLSPTTRGIKNIPERVKRLEAYENSKTPTKMDFSAIVGQEVWARHQENLERVQFLMRESQELAAKINAEVAKEGLNNLPRKQKSNFSRGFGCIRPTNSRSPAMRMT</sequence>
<evidence type="ECO:0000313" key="4">
    <source>
        <dbReference type="Proteomes" id="UP001224516"/>
    </source>
</evidence>
<dbReference type="Pfam" id="PF01844">
    <property type="entry name" value="HNH"/>
    <property type="match status" value="1"/>
</dbReference>
<dbReference type="InterPro" id="IPR003615">
    <property type="entry name" value="HNH_nuc"/>
</dbReference>
<dbReference type="EMBL" id="JAVFJF020000022">
    <property type="protein sequence ID" value="MEJ8675446.1"/>
    <property type="molecule type" value="Genomic_DNA"/>
</dbReference>
<keyword evidence="4" id="KW-1185">Reference proteome</keyword>
<dbReference type="GO" id="GO:0004519">
    <property type="term" value="F:endonuclease activity"/>
    <property type="evidence" value="ECO:0007669"/>
    <property type="project" value="UniProtKB-KW"/>
</dbReference>
<comment type="caution">
    <text evidence="3">The sequence shown here is derived from an EMBL/GenBank/DDBJ whole genome shotgun (WGS) entry which is preliminary data.</text>
</comment>
<evidence type="ECO:0000313" key="3">
    <source>
        <dbReference type="EMBL" id="MEJ8675446.1"/>
    </source>
</evidence>
<evidence type="ECO:0000259" key="2">
    <source>
        <dbReference type="Pfam" id="PF01844"/>
    </source>
</evidence>
<dbReference type="RefSeq" id="WP_340224637.1">
    <property type="nucleotide sequence ID" value="NZ_JAVFJF020000022.1"/>
</dbReference>
<feature type="region of interest" description="Disordered" evidence="1">
    <location>
        <begin position="199"/>
        <end position="219"/>
    </location>
</feature>
<accession>A0ABU8V4E8</accession>
<proteinExistence type="predicted"/>
<gene>
    <name evidence="3" type="ORF">QCL97_011980</name>
</gene>
<keyword evidence="3" id="KW-0540">Nuclease</keyword>
<feature type="non-terminal residue" evidence="3">
    <location>
        <position position="219"/>
    </location>
</feature>
<protein>
    <submittedName>
        <fullName evidence="3">HNH endonuclease signature motif containing protein</fullName>
    </submittedName>
</protein>
<dbReference type="InterPro" id="IPR002711">
    <property type="entry name" value="HNH"/>
</dbReference>
<evidence type="ECO:0000256" key="1">
    <source>
        <dbReference type="SAM" id="MobiDB-lite"/>
    </source>
</evidence>
<feature type="domain" description="HNH" evidence="2">
    <location>
        <begin position="57"/>
        <end position="103"/>
    </location>
</feature>
<keyword evidence="3" id="KW-0378">Hydrolase</keyword>
<name>A0ABU8V4E8_9NEIS</name>
<organism evidence="3 4">
    <name type="scientific">Chromobacterium amazonense</name>
    <dbReference type="NCBI Taxonomy" id="1382803"/>
    <lineage>
        <taxon>Bacteria</taxon>
        <taxon>Pseudomonadati</taxon>
        <taxon>Pseudomonadota</taxon>
        <taxon>Betaproteobacteria</taxon>
        <taxon>Neisseriales</taxon>
        <taxon>Chromobacteriaceae</taxon>
        <taxon>Chromobacterium</taxon>
    </lineage>
</organism>
<keyword evidence="3" id="KW-0255">Endonuclease</keyword>
<dbReference type="CDD" id="cd00085">
    <property type="entry name" value="HNHc"/>
    <property type="match status" value="1"/>
</dbReference>
<dbReference type="Gene3D" id="1.10.30.50">
    <property type="match status" value="1"/>
</dbReference>
<dbReference type="Proteomes" id="UP001224516">
    <property type="component" value="Unassembled WGS sequence"/>
</dbReference>
<reference evidence="3 4" key="1">
    <citation type="submission" date="2023-12" db="EMBL/GenBank/DDBJ databases">
        <title>Evaluation and characterization of a potential secondary metabolite violacein from indigenous Chromobacterium amazonense SAM215.</title>
        <authorList>
            <person name="Tarafdar M.R."/>
            <person name="Abedin S.M."/>
            <person name="Atiqua A."/>
            <person name="Saha A."/>
            <person name="Khan S.N."/>
        </authorList>
    </citation>
    <scope>NUCLEOTIDE SEQUENCE [LARGE SCALE GENOMIC DNA]</scope>
    <source>
        <strain evidence="3 4">SAM215</strain>
    </source>
</reference>